<evidence type="ECO:0000313" key="3">
    <source>
        <dbReference type="Proteomes" id="UP001316189"/>
    </source>
</evidence>
<keyword evidence="1" id="KW-0812">Transmembrane</keyword>
<dbReference type="RefSeq" id="WP_227567877.1">
    <property type="nucleotide sequence ID" value="NZ_CP101988.1"/>
</dbReference>
<sequence>MPPETVRTTARLSNAWRTGLQWLFTGTLAMVWLPAALTQTWIEGGAVTAFLALVFLPIARMRVDVQAGRDGIRARWAPWVRLRLAAEDIADVRPVDPRGGIQDGMGLRRLGERSWGLLVGGPAVQVELRDGRRWVLSTPLPDDIVAAVTAATR</sequence>
<dbReference type="Proteomes" id="UP001316189">
    <property type="component" value="Chromosome"/>
</dbReference>
<proteinExistence type="predicted"/>
<dbReference type="EMBL" id="CP101988">
    <property type="protein sequence ID" value="UUI76003.1"/>
    <property type="molecule type" value="Genomic_DNA"/>
</dbReference>
<evidence type="ECO:0008006" key="4">
    <source>
        <dbReference type="Google" id="ProtNLM"/>
    </source>
</evidence>
<keyword evidence="1" id="KW-0472">Membrane</keyword>
<protein>
    <recommendedName>
        <fullName evidence="4">DUF3093 domain-containing protein</fullName>
    </recommendedName>
</protein>
<accession>A0ABY5L1R7</accession>
<gene>
    <name evidence="2" type="ORF">NP064_03600</name>
</gene>
<feature type="transmembrane region" description="Helical" evidence="1">
    <location>
        <begin position="15"/>
        <end position="35"/>
    </location>
</feature>
<evidence type="ECO:0000256" key="1">
    <source>
        <dbReference type="SAM" id="Phobius"/>
    </source>
</evidence>
<keyword evidence="3" id="KW-1185">Reference proteome</keyword>
<organism evidence="2 3">
    <name type="scientific">Cellulomonas chengniuliangii</name>
    <dbReference type="NCBI Taxonomy" id="2968084"/>
    <lineage>
        <taxon>Bacteria</taxon>
        <taxon>Bacillati</taxon>
        <taxon>Actinomycetota</taxon>
        <taxon>Actinomycetes</taxon>
        <taxon>Micrococcales</taxon>
        <taxon>Cellulomonadaceae</taxon>
        <taxon>Cellulomonas</taxon>
    </lineage>
</organism>
<evidence type="ECO:0000313" key="2">
    <source>
        <dbReference type="EMBL" id="UUI76003.1"/>
    </source>
</evidence>
<feature type="transmembrane region" description="Helical" evidence="1">
    <location>
        <begin position="41"/>
        <end position="59"/>
    </location>
</feature>
<keyword evidence="1" id="KW-1133">Transmembrane helix</keyword>
<reference evidence="2 3" key="1">
    <citation type="submission" date="2022-07" db="EMBL/GenBank/DDBJ databases">
        <title>Novel species in genus cellulomonas.</title>
        <authorList>
            <person name="Ye L."/>
        </authorList>
    </citation>
    <scope>NUCLEOTIDE SEQUENCE [LARGE SCALE GENOMIC DNA]</scope>
    <source>
        <strain evidence="3">zg-Y338</strain>
    </source>
</reference>
<name>A0ABY5L1R7_9CELL</name>